<evidence type="ECO:0000256" key="12">
    <source>
        <dbReference type="ARBA" id="ARBA00022786"/>
    </source>
</evidence>
<evidence type="ECO:0000256" key="19">
    <source>
        <dbReference type="SAM" id="MobiDB-lite"/>
    </source>
</evidence>
<dbReference type="GO" id="GO:0008270">
    <property type="term" value="F:zinc ion binding"/>
    <property type="evidence" value="ECO:0007669"/>
    <property type="project" value="UniProtKB-KW"/>
</dbReference>
<dbReference type="Pfam" id="PF00498">
    <property type="entry name" value="FHA"/>
    <property type="match status" value="1"/>
</dbReference>
<dbReference type="GO" id="GO:0016567">
    <property type="term" value="P:protein ubiquitination"/>
    <property type="evidence" value="ECO:0007669"/>
    <property type="project" value="UniProtKB-UniPathway"/>
</dbReference>
<keyword evidence="7" id="KW-0132">Cell division</keyword>
<dbReference type="FunFam" id="3.30.40.140:FF:000001">
    <property type="entry name" value="E3 ubiquitin-protein ligase CHFR isoform X1"/>
    <property type="match status" value="1"/>
</dbReference>
<dbReference type="SUPFAM" id="SSF49879">
    <property type="entry name" value="SMAD/FHA domain"/>
    <property type="match status" value="1"/>
</dbReference>
<keyword evidence="9" id="KW-0479">Metal-binding</keyword>
<dbReference type="Proteomes" id="UP000007635">
    <property type="component" value="Chromosome XIII"/>
</dbReference>
<proteinExistence type="inferred from homology"/>
<dbReference type="InParanoid" id="G3PHI1"/>
<dbReference type="UniPathway" id="UPA00143"/>
<evidence type="ECO:0000256" key="6">
    <source>
        <dbReference type="ARBA" id="ARBA00017908"/>
    </source>
</evidence>
<feature type="domain" description="FHA" evidence="20">
    <location>
        <begin position="29"/>
        <end position="80"/>
    </location>
</feature>
<feature type="region of interest" description="Disordered" evidence="19">
    <location>
        <begin position="121"/>
        <end position="146"/>
    </location>
</feature>
<dbReference type="PANTHER" id="PTHR16079">
    <property type="entry name" value="UBIQUITIN LIGASE PROTEIN CHFR"/>
    <property type="match status" value="1"/>
</dbReference>
<reference evidence="22" key="2">
    <citation type="submission" date="2025-08" db="UniProtKB">
        <authorList>
            <consortium name="Ensembl"/>
        </authorList>
    </citation>
    <scope>IDENTIFICATION</scope>
</reference>
<evidence type="ECO:0000313" key="22">
    <source>
        <dbReference type="Ensembl" id="ENSGACP00000017056.2"/>
    </source>
</evidence>
<dbReference type="Ensembl" id="ENSGACT00000017090.2">
    <property type="protein sequence ID" value="ENSGACP00000017056.2"/>
    <property type="gene ID" value="ENSGACG00000012903.2"/>
</dbReference>
<dbReference type="GeneTree" id="ENSGT00400000022306"/>
<reference evidence="22" key="3">
    <citation type="submission" date="2025-09" db="UniProtKB">
        <authorList>
            <consortium name="Ensembl"/>
        </authorList>
    </citation>
    <scope>IDENTIFICATION</scope>
</reference>
<name>G3PHI1_GASAC</name>
<organism evidence="22 23">
    <name type="scientific">Gasterosteus aculeatus aculeatus</name>
    <name type="common">three-spined stickleback</name>
    <dbReference type="NCBI Taxonomy" id="481459"/>
    <lineage>
        <taxon>Eukaryota</taxon>
        <taxon>Metazoa</taxon>
        <taxon>Chordata</taxon>
        <taxon>Craniata</taxon>
        <taxon>Vertebrata</taxon>
        <taxon>Euteleostomi</taxon>
        <taxon>Actinopterygii</taxon>
        <taxon>Neopterygii</taxon>
        <taxon>Teleostei</taxon>
        <taxon>Neoteleostei</taxon>
        <taxon>Acanthomorphata</taxon>
        <taxon>Eupercaria</taxon>
        <taxon>Perciformes</taxon>
        <taxon>Cottioidei</taxon>
        <taxon>Gasterosteales</taxon>
        <taxon>Gasterosteidae</taxon>
        <taxon>Gasterosteus</taxon>
    </lineage>
</organism>
<dbReference type="InterPro" id="IPR001841">
    <property type="entry name" value="Znf_RING"/>
</dbReference>
<evidence type="ECO:0000256" key="9">
    <source>
        <dbReference type="ARBA" id="ARBA00022723"/>
    </source>
</evidence>
<dbReference type="Gene3D" id="2.60.200.20">
    <property type="match status" value="1"/>
</dbReference>
<keyword evidence="14" id="KW-0539">Nucleus</keyword>
<keyword evidence="11" id="KW-0498">Mitosis</keyword>
<evidence type="ECO:0000259" key="21">
    <source>
        <dbReference type="PROSITE" id="PS50089"/>
    </source>
</evidence>
<evidence type="ECO:0000256" key="15">
    <source>
        <dbReference type="ARBA" id="ARBA00023306"/>
    </source>
</evidence>
<evidence type="ECO:0000256" key="16">
    <source>
        <dbReference type="ARBA" id="ARBA00029800"/>
    </source>
</evidence>
<dbReference type="CDD" id="cd16503">
    <property type="entry name" value="RING-HC_CHFR"/>
    <property type="match status" value="1"/>
</dbReference>
<keyword evidence="10 18" id="KW-0863">Zinc-finger</keyword>
<keyword evidence="23" id="KW-1185">Reference proteome</keyword>
<dbReference type="GO" id="GO:0006511">
    <property type="term" value="P:ubiquitin-dependent protein catabolic process"/>
    <property type="evidence" value="ECO:0007669"/>
    <property type="project" value="TreeGrafter"/>
</dbReference>
<keyword evidence="13" id="KW-0862">Zinc</keyword>
<evidence type="ECO:0000256" key="10">
    <source>
        <dbReference type="ARBA" id="ARBA00022771"/>
    </source>
</evidence>
<evidence type="ECO:0000256" key="13">
    <source>
        <dbReference type="ARBA" id="ARBA00022833"/>
    </source>
</evidence>
<dbReference type="InterPro" id="IPR000253">
    <property type="entry name" value="FHA_dom"/>
</dbReference>
<evidence type="ECO:0000256" key="1">
    <source>
        <dbReference type="ARBA" id="ARBA00000900"/>
    </source>
</evidence>
<dbReference type="Gene3D" id="3.30.40.10">
    <property type="entry name" value="Zinc/RING finger domain, C3HC4 (zinc finger)"/>
    <property type="match status" value="1"/>
</dbReference>
<evidence type="ECO:0000256" key="11">
    <source>
        <dbReference type="ARBA" id="ARBA00022776"/>
    </source>
</evidence>
<keyword evidence="12" id="KW-0833">Ubl conjugation pathway</keyword>
<dbReference type="InterPro" id="IPR017907">
    <property type="entry name" value="Znf_RING_CS"/>
</dbReference>
<feature type="domain" description="RING-type" evidence="21">
    <location>
        <begin position="226"/>
        <end position="265"/>
    </location>
</feature>
<evidence type="ECO:0000256" key="2">
    <source>
        <dbReference type="ARBA" id="ARBA00004322"/>
    </source>
</evidence>
<reference evidence="22 23" key="1">
    <citation type="journal article" date="2021" name="G3 (Bethesda)">
        <title>Improved contiguity of the threespine stickleback genome using long-read sequencing.</title>
        <authorList>
            <person name="Nath S."/>
            <person name="Shaw D.E."/>
            <person name="White M.A."/>
        </authorList>
    </citation>
    <scope>NUCLEOTIDE SEQUENCE [LARGE SCALE GENOMIC DNA]</scope>
    <source>
        <strain evidence="22 23">Lake Benthic</strain>
    </source>
</reference>
<accession>G3PHI1</accession>
<evidence type="ECO:0000313" key="23">
    <source>
        <dbReference type="Proteomes" id="UP000007635"/>
    </source>
</evidence>
<evidence type="ECO:0000256" key="7">
    <source>
        <dbReference type="ARBA" id="ARBA00022618"/>
    </source>
</evidence>
<evidence type="ECO:0000259" key="20">
    <source>
        <dbReference type="PROSITE" id="PS50006"/>
    </source>
</evidence>
<dbReference type="GO" id="GO:0051301">
    <property type="term" value="P:cell division"/>
    <property type="evidence" value="ECO:0007669"/>
    <property type="project" value="UniProtKB-KW"/>
</dbReference>
<dbReference type="EC" id="2.3.2.27" evidence="5"/>
<evidence type="ECO:0000256" key="5">
    <source>
        <dbReference type="ARBA" id="ARBA00012483"/>
    </source>
</evidence>
<dbReference type="FunFam" id="2.60.200.20:FF:000022">
    <property type="entry name" value="E3 ubiquitin-protein ligase CHFR isoform X2"/>
    <property type="match status" value="1"/>
</dbReference>
<dbReference type="SMART" id="SM00240">
    <property type="entry name" value="FHA"/>
    <property type="match status" value="1"/>
</dbReference>
<dbReference type="Bgee" id="ENSGACG00000012903">
    <property type="expression patterns" value="Expressed in intestinal epithelial cell and 12 other cell types or tissues"/>
</dbReference>
<protein>
    <recommendedName>
        <fullName evidence="6">E3 ubiquitin-protein ligase CHFR</fullName>
        <ecNumber evidence="5">2.3.2.27</ecNumber>
    </recommendedName>
    <alternativeName>
        <fullName evidence="17">Checkpoint with forkhead and RING finger domains protein</fullName>
    </alternativeName>
    <alternativeName>
        <fullName evidence="16">RING-type E3 ubiquitin transferase CHFR</fullName>
    </alternativeName>
</protein>
<evidence type="ECO:0000256" key="3">
    <source>
        <dbReference type="ARBA" id="ARBA00004906"/>
    </source>
</evidence>
<dbReference type="InterPro" id="IPR013083">
    <property type="entry name" value="Znf_RING/FYVE/PHD"/>
</dbReference>
<dbReference type="AlphaFoldDB" id="G3PHI1"/>
<dbReference type="CDD" id="cd22672">
    <property type="entry name" value="FHA_CHFR"/>
    <property type="match status" value="1"/>
</dbReference>
<dbReference type="FunFam" id="3.30.40.10:FF:000203">
    <property type="entry name" value="E3 ubiquitin-protein ligase CHFR isoform X1"/>
    <property type="match status" value="1"/>
</dbReference>
<dbReference type="GO" id="GO:0016605">
    <property type="term" value="C:PML body"/>
    <property type="evidence" value="ECO:0007669"/>
    <property type="project" value="UniProtKB-SubCell"/>
</dbReference>
<dbReference type="eggNOG" id="KOG0802">
    <property type="taxonomic scope" value="Eukaryota"/>
</dbReference>
<sequence>MDGYQRGRPWGKLIKVDSSETILLFNRECTVGRKKGCYLSFPANKLVSGEHCKIVQDESSGLVWLEDTSTNGTVINMSKLVKKQTHMLQSGDIIYFVYRKSEPEQNIAYVYHSIQMEHATSGHTYGKQPGDSPQMERAAHSPGPFPLSVEPVMLPKASRDQTLEDPQPSTSSSLFCIGSPNTSGPAATTACPASGGLSANALKGGLLSKPPVDVTKTDKMEESLTCVICQDLLHDCVSLQPCMHVFCAACYSGWMERSSLCPTCRCPVERIRKNHILNNLVEAYLIQHPEKCRSDEDLKSMDNRNKITQDMLQPKVERSFSDEEGSSDYLFELSDNDSDSSDIGQPLVVCRQCPGYRREVGQVLFEGPAQPTGEQPSTSSAIPSASQEYRCPPQGCHLICTCCLQPMPDRRAEPNGEPVVAQRCVLCQRPFCHMYWGCQRTGCQGCLARFSELNLTDKCLEGVLNNNNYESEILQNYLSSRGKSWRDLLHESLQAFQQGNYYLSDWRISPNAILCFCCGLRAFKELAYKYRQNIPMPELPAAVTSRPNCYWGRNCRTQVKAHHAMKFNHICEQTRFKS</sequence>
<dbReference type="STRING" id="69293.ENSGACP00000017056"/>
<dbReference type="PANTHER" id="PTHR16079:SF4">
    <property type="entry name" value="E3 UBIQUITIN-PROTEIN LIGASE CHFR"/>
    <property type="match status" value="1"/>
</dbReference>
<dbReference type="Pfam" id="PF17979">
    <property type="entry name" value="zf-CRD"/>
    <property type="match status" value="1"/>
</dbReference>
<dbReference type="Pfam" id="PF13923">
    <property type="entry name" value="zf-C3HC4_2"/>
    <property type="match status" value="1"/>
</dbReference>
<keyword evidence="8" id="KW-0808">Transferase</keyword>
<comment type="subcellular location">
    <subcellularLocation>
        <location evidence="2">Nucleus</location>
        <location evidence="2">PML body</location>
    </subcellularLocation>
</comment>
<comment type="similarity">
    <text evidence="4">Belongs to the CHFR family.</text>
</comment>
<dbReference type="PROSITE" id="PS50089">
    <property type="entry name" value="ZF_RING_2"/>
    <property type="match status" value="1"/>
</dbReference>
<evidence type="ECO:0000256" key="17">
    <source>
        <dbReference type="ARBA" id="ARBA00031332"/>
    </source>
</evidence>
<evidence type="ECO:0000256" key="14">
    <source>
        <dbReference type="ARBA" id="ARBA00023242"/>
    </source>
</evidence>
<dbReference type="PROSITE" id="PS50006">
    <property type="entry name" value="FHA_DOMAIN"/>
    <property type="match status" value="1"/>
</dbReference>
<dbReference type="FunCoup" id="G3PHI1">
    <property type="interactions" value="616"/>
</dbReference>
<dbReference type="InterPro" id="IPR040909">
    <property type="entry name" value="CHFR_Znf-CRD"/>
</dbReference>
<dbReference type="PROSITE" id="PS00518">
    <property type="entry name" value="ZF_RING_1"/>
    <property type="match status" value="1"/>
</dbReference>
<comment type="catalytic activity">
    <reaction evidence="1">
        <text>S-ubiquitinyl-[E2 ubiquitin-conjugating enzyme]-L-cysteine + [acceptor protein]-L-lysine = [E2 ubiquitin-conjugating enzyme]-L-cysteine + N(6)-ubiquitinyl-[acceptor protein]-L-lysine.</text>
        <dbReference type="EC" id="2.3.2.27"/>
    </reaction>
</comment>
<dbReference type="SMART" id="SM00184">
    <property type="entry name" value="RING"/>
    <property type="match status" value="1"/>
</dbReference>
<dbReference type="GO" id="GO:0061630">
    <property type="term" value="F:ubiquitin protein ligase activity"/>
    <property type="evidence" value="ECO:0007669"/>
    <property type="project" value="UniProtKB-EC"/>
</dbReference>
<dbReference type="OMA" id="SNYWFPG"/>
<comment type="pathway">
    <text evidence="3">Protein modification; protein ubiquitination.</text>
</comment>
<dbReference type="InterPro" id="IPR052256">
    <property type="entry name" value="E3_ubiquitin-ligase_CHFR"/>
</dbReference>
<keyword evidence="15" id="KW-0131">Cell cycle</keyword>
<evidence type="ECO:0000256" key="4">
    <source>
        <dbReference type="ARBA" id="ARBA00005797"/>
    </source>
</evidence>
<dbReference type="InterPro" id="IPR008984">
    <property type="entry name" value="SMAD_FHA_dom_sf"/>
</dbReference>
<evidence type="ECO:0000256" key="18">
    <source>
        <dbReference type="PROSITE-ProRule" id="PRU00175"/>
    </source>
</evidence>
<evidence type="ECO:0000256" key="8">
    <source>
        <dbReference type="ARBA" id="ARBA00022679"/>
    </source>
</evidence>
<dbReference type="SUPFAM" id="SSF57850">
    <property type="entry name" value="RING/U-box"/>
    <property type="match status" value="1"/>
</dbReference>
<dbReference type="Gene3D" id="3.30.40.140">
    <property type="match status" value="1"/>
</dbReference>